<evidence type="ECO:0000313" key="2">
    <source>
        <dbReference type="Proteomes" id="UP000177269"/>
    </source>
</evidence>
<comment type="caution">
    <text evidence="1">The sequence shown here is derived from an EMBL/GenBank/DDBJ whole genome shotgun (WGS) entry which is preliminary data.</text>
</comment>
<dbReference type="Pfam" id="PF11387">
    <property type="entry name" value="DUF2795"/>
    <property type="match status" value="1"/>
</dbReference>
<dbReference type="AlphaFoldDB" id="A0A1G2P340"/>
<sequence>MRKKNKRDNLSINKNYSSKIHKSISGIIYPAAKEKIVDYVRSKSADSWALLMSENLPNKVYKNEAEVINYLKAKGFSKNYTKVPDQVKISNKLKQFTRNPSMIIVVGRQEAVIYHASNGSVSLKDSFKFPTPRYSDNEGHFKTRVGGGVVRSGSARELNDEIMVGNFTRMLKARLESLKVDANFKKVYFFSPDHLRRHFMETMPKPLKDRVVDCISGNFFKFHPIDLVKKIMENADVKIVKPISKEARKIMETYYLASATIKA</sequence>
<dbReference type="Proteomes" id="UP000177269">
    <property type="component" value="Unassembled WGS sequence"/>
</dbReference>
<dbReference type="InterPro" id="IPR021527">
    <property type="entry name" value="DUF2795"/>
</dbReference>
<proteinExistence type="predicted"/>
<name>A0A1G2P340_9BACT</name>
<protein>
    <submittedName>
        <fullName evidence="1">Uncharacterized protein</fullName>
    </submittedName>
</protein>
<reference evidence="1 2" key="1">
    <citation type="journal article" date="2016" name="Nat. Commun.">
        <title>Thousands of microbial genomes shed light on interconnected biogeochemical processes in an aquifer system.</title>
        <authorList>
            <person name="Anantharaman K."/>
            <person name="Brown C.T."/>
            <person name="Hug L.A."/>
            <person name="Sharon I."/>
            <person name="Castelle C.J."/>
            <person name="Probst A.J."/>
            <person name="Thomas B.C."/>
            <person name="Singh A."/>
            <person name="Wilkins M.J."/>
            <person name="Karaoz U."/>
            <person name="Brodie E.L."/>
            <person name="Williams K.H."/>
            <person name="Hubbard S.S."/>
            <person name="Banfield J.F."/>
        </authorList>
    </citation>
    <scope>NUCLEOTIDE SEQUENCE [LARGE SCALE GENOMIC DNA]</scope>
</reference>
<evidence type="ECO:0000313" key="1">
    <source>
        <dbReference type="EMBL" id="OHA42750.1"/>
    </source>
</evidence>
<organism evidence="1 2">
    <name type="scientific">Candidatus Taylorbacteria bacterium RIFCSPLOWO2_12_FULL_43_20</name>
    <dbReference type="NCBI Taxonomy" id="1802332"/>
    <lineage>
        <taxon>Bacteria</taxon>
        <taxon>Candidatus Tayloriibacteriota</taxon>
    </lineage>
</organism>
<dbReference type="EMBL" id="MHSK01000006">
    <property type="protein sequence ID" value="OHA42750.1"/>
    <property type="molecule type" value="Genomic_DNA"/>
</dbReference>
<gene>
    <name evidence="1" type="ORF">A3G52_03005</name>
</gene>
<accession>A0A1G2P340</accession>